<keyword evidence="11" id="KW-0863">Zinc-finger</keyword>
<dbReference type="PROSITE" id="PS50879">
    <property type="entry name" value="RNASE_H_1"/>
    <property type="match status" value="1"/>
</dbReference>
<dbReference type="Gene3D" id="2.30.30.10">
    <property type="entry name" value="Integrase, C-terminal domain superfamily, retroviral"/>
    <property type="match status" value="1"/>
</dbReference>
<sequence>MANSPTMCQLYVDETLAPLRQKYPRLRCIHYMDDILLTAKSKHMLEKAYVDLIEMLKHRGLFITPEKVQQDQVVDYLGAKICKNCVTPQKLELRKDNLKTLNDFQKLLGDTNWVRSYLKLPNYELRPLYAMLQGDPTLDSPRQLTKEARETLHKVEERLQNACLQRIQEDKSITLCILPTFSQPTGLLWQEGPLFRIHPKISPAKSIEYYPTAVAGVALSGIQQCLQYFGSAPSTIIVPYTSHQVQTLCATIDDWAILQCSFTGQIDNHFPKHPLLGFFKEHPIIFPKVTTSQPIVSAPNVFTDGSKTGCGVYMVEAQRPVQHQFQPGVPQMVELKIVIKVFEACPFPFNLISDSAYVINALKVLEVAGPIKSSSPVGPLFQQLQRLIWQRKSCFYPLHIRAHTGLPGPLSKGNDIVDQWTRQEWVFISSVLDRAKIFHKTFHVNAKALQQKFQISRADARQVILDCPRCVIYQHPPSIGVNPRGLLPLKVWQMDVTHISEFGHQKYVHVSVDTCSGVIHAMPLAGEKARNVIAHCLEAWAAWGKPYQLKTDNGPVYTGQQFASFCHQMEVQLIHGLPYNPQGQGIVERAHRTIKECLQKQKGGIGHGRTPKERLSLALFTINFLNLDAQGQSTADRHNEPHGPAKGMVKWKDVLTGLWGGPDPMLTWARGSVCVFPQDQQDPVWVPEHLTRKAQCEEAREAGGDDPPAHPCNGATGKTSTKMGDPVHVPETDARTT</sequence>
<organism evidence="19 20">
    <name type="scientific">Dipodomys ordii</name>
    <name type="common">Ord's kangaroo rat</name>
    <dbReference type="NCBI Taxonomy" id="10020"/>
    <lineage>
        <taxon>Eukaryota</taxon>
        <taxon>Metazoa</taxon>
        <taxon>Chordata</taxon>
        <taxon>Craniata</taxon>
        <taxon>Vertebrata</taxon>
        <taxon>Euteleostomi</taxon>
        <taxon>Mammalia</taxon>
        <taxon>Eutheria</taxon>
        <taxon>Euarchontoglires</taxon>
        <taxon>Glires</taxon>
        <taxon>Rodentia</taxon>
        <taxon>Castorimorpha</taxon>
        <taxon>Heteromyidae</taxon>
        <taxon>Dipodomyinae</taxon>
        <taxon>Dipodomys</taxon>
    </lineage>
</organism>
<evidence type="ECO:0000259" key="17">
    <source>
        <dbReference type="PROSITE" id="PS50994"/>
    </source>
</evidence>
<dbReference type="PROSITE" id="PS50994">
    <property type="entry name" value="INTEGRASE"/>
    <property type="match status" value="1"/>
</dbReference>
<dbReference type="Gene3D" id="3.30.70.270">
    <property type="match status" value="2"/>
</dbReference>
<keyword evidence="8" id="KW-0229">DNA integration</keyword>
<evidence type="ECO:0000256" key="2">
    <source>
        <dbReference type="ARBA" id="ARBA00022679"/>
    </source>
</evidence>
<feature type="domain" description="Integrase catalytic" evidence="17">
    <location>
        <begin position="484"/>
        <end position="642"/>
    </location>
</feature>
<dbReference type="PANTHER" id="PTHR41694:SF3">
    <property type="entry name" value="RNA-DIRECTED DNA POLYMERASE-RELATED"/>
    <property type="match status" value="1"/>
</dbReference>
<feature type="domain" description="Integrase-type" evidence="18">
    <location>
        <begin position="647"/>
        <end position="696"/>
    </location>
</feature>
<dbReference type="Pfam" id="PF06817">
    <property type="entry name" value="RVT_thumb"/>
    <property type="match status" value="1"/>
</dbReference>
<dbReference type="InterPro" id="IPR017856">
    <property type="entry name" value="Integrase-like_N"/>
</dbReference>
<feature type="region of interest" description="Disordered" evidence="13">
    <location>
        <begin position="696"/>
        <end position="737"/>
    </location>
</feature>
<dbReference type="PANTHER" id="PTHR41694">
    <property type="entry name" value="ENDOGENOUS RETROVIRUS GROUP K MEMBER POL PROTEIN"/>
    <property type="match status" value="1"/>
</dbReference>
<dbReference type="InterPro" id="IPR043128">
    <property type="entry name" value="Rev_trsase/Diguanyl_cyclase"/>
</dbReference>
<keyword evidence="10" id="KW-0238">DNA-binding</keyword>
<dbReference type="InterPro" id="IPR012337">
    <property type="entry name" value="RNaseH-like_sf"/>
</dbReference>
<dbReference type="Pfam" id="PF00552">
    <property type="entry name" value="IN_DBD_C"/>
    <property type="match status" value="1"/>
</dbReference>
<dbReference type="Pfam" id="PF00075">
    <property type="entry name" value="RNase_H"/>
    <property type="match status" value="1"/>
</dbReference>
<feature type="compositionally biased region" description="Basic and acidic residues" evidence="13">
    <location>
        <begin position="728"/>
        <end position="737"/>
    </location>
</feature>
<evidence type="ECO:0000256" key="10">
    <source>
        <dbReference type="ARBA" id="ARBA00023125"/>
    </source>
</evidence>
<keyword evidence="6" id="KW-0255">Endonuclease</keyword>
<dbReference type="GO" id="GO:0008270">
    <property type="term" value="F:zinc ion binding"/>
    <property type="evidence" value="ECO:0007669"/>
    <property type="project" value="UniProtKB-KW"/>
</dbReference>
<dbReference type="InterPro" id="IPR001037">
    <property type="entry name" value="Integrase_C_retrovir"/>
</dbReference>
<dbReference type="Pfam" id="PF00665">
    <property type="entry name" value="rve"/>
    <property type="match status" value="1"/>
</dbReference>
<dbReference type="GO" id="GO:0004523">
    <property type="term" value="F:RNA-DNA hybrid ribonuclease activity"/>
    <property type="evidence" value="ECO:0007669"/>
    <property type="project" value="InterPro"/>
</dbReference>
<dbReference type="PROSITE" id="PS51027">
    <property type="entry name" value="INTEGRASE_DBD"/>
    <property type="match status" value="1"/>
</dbReference>
<comment type="similarity">
    <text evidence="1">Belongs to the beta type-B retroviral polymerase family. HERV class-II K(HML-2) pol subfamily.</text>
</comment>
<keyword evidence="19" id="KW-1185">Reference proteome</keyword>
<dbReference type="GO" id="GO:0035613">
    <property type="term" value="F:RNA stem-loop binding"/>
    <property type="evidence" value="ECO:0007669"/>
    <property type="project" value="TreeGrafter"/>
</dbReference>
<dbReference type="GeneID" id="105985883"/>
<evidence type="ECO:0000259" key="18">
    <source>
        <dbReference type="PROSITE" id="PS51027"/>
    </source>
</evidence>
<dbReference type="GO" id="GO:0003677">
    <property type="term" value="F:DNA binding"/>
    <property type="evidence" value="ECO:0007669"/>
    <property type="project" value="UniProtKB-KW"/>
</dbReference>
<evidence type="ECO:0000256" key="9">
    <source>
        <dbReference type="ARBA" id="ARBA00022918"/>
    </source>
</evidence>
<dbReference type="InterPro" id="IPR043502">
    <property type="entry name" value="DNA/RNA_pol_sf"/>
</dbReference>
<keyword evidence="2" id="KW-0808">Transferase</keyword>
<accession>A0A1S3F7N1</accession>
<keyword evidence="4" id="KW-0540">Nuclease</keyword>
<keyword evidence="5" id="KW-0479">Metal-binding</keyword>
<evidence type="ECO:0000256" key="13">
    <source>
        <dbReference type="SAM" id="MobiDB-lite"/>
    </source>
</evidence>
<evidence type="ECO:0000313" key="20">
    <source>
        <dbReference type="RefSeq" id="XP_012872059.1"/>
    </source>
</evidence>
<dbReference type="Gene3D" id="3.30.420.10">
    <property type="entry name" value="Ribonuclease H-like superfamily/Ribonuclease H"/>
    <property type="match status" value="2"/>
</dbReference>
<evidence type="ECO:0000259" key="15">
    <source>
        <dbReference type="PROSITE" id="PS50878"/>
    </source>
</evidence>
<evidence type="ECO:0000256" key="7">
    <source>
        <dbReference type="ARBA" id="ARBA00022801"/>
    </source>
</evidence>
<dbReference type="Pfam" id="PF02022">
    <property type="entry name" value="Integrase_Zn"/>
    <property type="match status" value="1"/>
</dbReference>
<dbReference type="InterPro" id="IPR001584">
    <property type="entry name" value="Integrase_cat-core"/>
</dbReference>
<dbReference type="SUPFAM" id="SSF46919">
    <property type="entry name" value="N-terminal Zn binding domain of HIV integrase"/>
    <property type="match status" value="1"/>
</dbReference>
<evidence type="ECO:0000256" key="3">
    <source>
        <dbReference type="ARBA" id="ARBA00022695"/>
    </source>
</evidence>
<dbReference type="InterPro" id="IPR000477">
    <property type="entry name" value="RT_dom"/>
</dbReference>
<evidence type="ECO:0000256" key="1">
    <source>
        <dbReference type="ARBA" id="ARBA00010879"/>
    </source>
</evidence>
<dbReference type="InterPro" id="IPR010661">
    <property type="entry name" value="RVT_thumb"/>
</dbReference>
<reference evidence="20" key="1">
    <citation type="submission" date="2025-08" db="UniProtKB">
        <authorList>
            <consortium name="RefSeq"/>
        </authorList>
    </citation>
    <scope>IDENTIFICATION</scope>
    <source>
        <tissue evidence="20">Kidney</tissue>
    </source>
</reference>
<evidence type="ECO:0000256" key="5">
    <source>
        <dbReference type="ARBA" id="ARBA00022723"/>
    </source>
</evidence>
<feature type="domain" description="RNase H type-1" evidence="16">
    <location>
        <begin position="295"/>
        <end position="426"/>
    </location>
</feature>
<evidence type="ECO:0000259" key="14">
    <source>
        <dbReference type="PROSITE" id="PS50876"/>
    </source>
</evidence>
<dbReference type="Pfam" id="PF00078">
    <property type="entry name" value="RVT_1"/>
    <property type="match status" value="1"/>
</dbReference>
<dbReference type="CDD" id="cd09273">
    <property type="entry name" value="RNase_HI_RT_Bel"/>
    <property type="match status" value="1"/>
</dbReference>
<dbReference type="GO" id="GO:0015074">
    <property type="term" value="P:DNA integration"/>
    <property type="evidence" value="ECO:0007669"/>
    <property type="project" value="UniProtKB-KW"/>
</dbReference>
<dbReference type="OrthoDB" id="9622410at2759"/>
<dbReference type="InterPro" id="IPR036862">
    <property type="entry name" value="Integrase_C_dom_sf_retrovir"/>
</dbReference>
<dbReference type="KEGG" id="dord:105985883"/>
<dbReference type="AlphaFoldDB" id="A0A1S3F7N1"/>
<protein>
    <submittedName>
        <fullName evidence="20">Endogenous retrovirus group K member 8 Pol protein-like</fullName>
    </submittedName>
</protein>
<dbReference type="InterPro" id="IPR036397">
    <property type="entry name" value="RNaseH_sf"/>
</dbReference>
<keyword evidence="9" id="KW-0695">RNA-directed DNA polymerase</keyword>
<name>A0A1S3F7N1_DIPOR</name>
<dbReference type="InterPro" id="IPR002156">
    <property type="entry name" value="RNaseH_domain"/>
</dbReference>
<dbReference type="PROSITE" id="PS50878">
    <property type="entry name" value="RT_POL"/>
    <property type="match status" value="1"/>
</dbReference>
<dbReference type="GO" id="GO:0003964">
    <property type="term" value="F:RNA-directed DNA polymerase activity"/>
    <property type="evidence" value="ECO:0007669"/>
    <property type="project" value="UniProtKB-KW"/>
</dbReference>
<dbReference type="SUPFAM" id="SSF56672">
    <property type="entry name" value="DNA/RNA polymerases"/>
    <property type="match status" value="1"/>
</dbReference>
<evidence type="ECO:0000256" key="6">
    <source>
        <dbReference type="ARBA" id="ARBA00022759"/>
    </source>
</evidence>
<dbReference type="InterPro" id="IPR003308">
    <property type="entry name" value="Integrase_Zn-bd_dom_N"/>
</dbReference>
<evidence type="ECO:0000259" key="16">
    <source>
        <dbReference type="PROSITE" id="PS50879"/>
    </source>
</evidence>
<proteinExistence type="inferred from homology"/>
<dbReference type="Proteomes" id="UP000081671">
    <property type="component" value="Unplaced"/>
</dbReference>
<dbReference type="InParanoid" id="A0A1S3F7N1"/>
<feature type="DNA-binding region" description="Integrase-type" evidence="12">
    <location>
        <begin position="647"/>
        <end position="696"/>
    </location>
</feature>
<gene>
    <name evidence="20" type="primary">LOC105985883</name>
</gene>
<evidence type="ECO:0000256" key="11">
    <source>
        <dbReference type="PROSITE-ProRule" id="PRU00450"/>
    </source>
</evidence>
<evidence type="ECO:0000256" key="8">
    <source>
        <dbReference type="ARBA" id="ARBA00022908"/>
    </source>
</evidence>
<feature type="domain" description="Reverse transcriptase" evidence="15">
    <location>
        <begin position="1"/>
        <end position="81"/>
    </location>
</feature>
<dbReference type="SUPFAM" id="SSF53098">
    <property type="entry name" value="Ribonuclease H-like"/>
    <property type="match status" value="2"/>
</dbReference>
<evidence type="ECO:0000256" key="12">
    <source>
        <dbReference type="PROSITE-ProRule" id="PRU00506"/>
    </source>
</evidence>
<keyword evidence="11" id="KW-0862">Zinc</keyword>
<feature type="domain" description="Integrase-type" evidence="14">
    <location>
        <begin position="430"/>
        <end position="471"/>
    </location>
</feature>
<dbReference type="SUPFAM" id="SSF50122">
    <property type="entry name" value="DNA-binding domain of retroviral integrase"/>
    <property type="match status" value="1"/>
</dbReference>
<keyword evidence="7" id="KW-0378">Hydrolase</keyword>
<dbReference type="Gene3D" id="1.10.10.200">
    <property type="match status" value="1"/>
</dbReference>
<dbReference type="RefSeq" id="XP_012872059.1">
    <property type="nucleotide sequence ID" value="XM_013016605.1"/>
</dbReference>
<evidence type="ECO:0000313" key="19">
    <source>
        <dbReference type="Proteomes" id="UP000081671"/>
    </source>
</evidence>
<keyword evidence="3" id="KW-0548">Nucleotidyltransferase</keyword>
<evidence type="ECO:0000256" key="4">
    <source>
        <dbReference type="ARBA" id="ARBA00022722"/>
    </source>
</evidence>
<dbReference type="PROSITE" id="PS50876">
    <property type="entry name" value="ZF_INTEGRASE"/>
    <property type="match status" value="1"/>
</dbReference>